<reference evidence="8" key="1">
    <citation type="journal article" date="2023" name="Mar. Drugs">
        <title>Gemmata algarum, a Novel Planctomycete Isolated from an Algal Mat, Displays Antimicrobial Activity.</title>
        <authorList>
            <person name="Kumar G."/>
            <person name="Kallscheuer N."/>
            <person name="Kashif M."/>
            <person name="Ahamad S."/>
            <person name="Jagadeeshwari U."/>
            <person name="Pannikurungottu S."/>
            <person name="Haufschild T."/>
            <person name="Kabuu M."/>
            <person name="Sasikala C."/>
            <person name="Jogler C."/>
            <person name="Ramana C."/>
        </authorList>
    </citation>
    <scope>NUCLEOTIDE SEQUENCE [LARGE SCALE GENOMIC DNA]</scope>
    <source>
        <strain evidence="8">JC673</strain>
    </source>
</reference>
<evidence type="ECO:0000256" key="3">
    <source>
        <dbReference type="ARBA" id="ARBA00022989"/>
    </source>
</evidence>
<gene>
    <name evidence="7" type="ORF">R5W23_003709</name>
</gene>
<dbReference type="Proteomes" id="UP001272242">
    <property type="component" value="Unassembled WGS sequence"/>
</dbReference>
<evidence type="ECO:0000313" key="8">
    <source>
        <dbReference type="Proteomes" id="UP001272242"/>
    </source>
</evidence>
<evidence type="ECO:0000313" key="7">
    <source>
        <dbReference type="EMBL" id="MDY3562247.1"/>
    </source>
</evidence>
<dbReference type="SUPFAM" id="SSF50182">
    <property type="entry name" value="Sm-like ribonucleoproteins"/>
    <property type="match status" value="1"/>
</dbReference>
<dbReference type="Pfam" id="PF00924">
    <property type="entry name" value="MS_channel_2nd"/>
    <property type="match status" value="1"/>
</dbReference>
<comment type="caution">
    <text evidence="7">The sequence shown here is derived from an EMBL/GenBank/DDBJ whole genome shotgun (WGS) entry which is preliminary data.</text>
</comment>
<keyword evidence="3 5" id="KW-1133">Transmembrane helix</keyword>
<dbReference type="EMBL" id="JAXBLV010000211">
    <property type="protein sequence ID" value="MDY3562247.1"/>
    <property type="molecule type" value="Genomic_DNA"/>
</dbReference>
<evidence type="ECO:0000259" key="6">
    <source>
        <dbReference type="Pfam" id="PF00924"/>
    </source>
</evidence>
<sequence length="360" mass="38473">MSAGRWVLLALFAATGWVIGWLAGWPARAGLVRLRRRVPSATWAPDVEDRLTAPLALLAAAATVRAGVEVLGIADVAGGSGVRAACNVTLIAVSTLLAVRAIGVGKEYLQAALVGRAADPGRVRSITTRVTVPARILQFLVGAGGVALALLQFHAVREVGVSLLASAGVAGVVLGLAAQRTVGNILAGLQLAFAEPVRIGDTVVVESEFGIVEEINLTHVVVRVWDQHRLVLPVSYFVEKPFQNWSRGSTEVLGVVMFQADFGVPVPEIRTELNRILEGTDLWDRRVGALQVTELVGGRVELRALVSAADSSRLWDLRCYVREQLLAWLQGRADRYLPVQRVEAVGGNGHHEFAASYGPQ</sequence>
<evidence type="ECO:0000256" key="4">
    <source>
        <dbReference type="ARBA" id="ARBA00023136"/>
    </source>
</evidence>
<protein>
    <submittedName>
        <fullName evidence="7">Mechanosensitive ion channel family protein</fullName>
    </submittedName>
</protein>
<dbReference type="PANTHER" id="PTHR30566">
    <property type="entry name" value="YNAI-RELATED MECHANOSENSITIVE ION CHANNEL"/>
    <property type="match status" value="1"/>
</dbReference>
<keyword evidence="4 5" id="KW-0472">Membrane</keyword>
<dbReference type="InterPro" id="IPR006685">
    <property type="entry name" value="MscS_channel_2nd"/>
</dbReference>
<feature type="transmembrane region" description="Helical" evidence="5">
    <location>
        <begin position="6"/>
        <end position="27"/>
    </location>
</feature>
<proteinExistence type="predicted"/>
<name>A0ABU5F677_9BACT</name>
<dbReference type="PANTHER" id="PTHR30566:SF25">
    <property type="entry name" value="INNER MEMBRANE PROTEIN"/>
    <property type="match status" value="1"/>
</dbReference>
<dbReference type="Gene3D" id="1.10.287.1260">
    <property type="match status" value="1"/>
</dbReference>
<evidence type="ECO:0000256" key="5">
    <source>
        <dbReference type="SAM" id="Phobius"/>
    </source>
</evidence>
<keyword evidence="2 5" id="KW-0812">Transmembrane</keyword>
<dbReference type="InterPro" id="IPR023408">
    <property type="entry name" value="MscS_beta-dom_sf"/>
</dbReference>
<evidence type="ECO:0000256" key="1">
    <source>
        <dbReference type="ARBA" id="ARBA00004370"/>
    </source>
</evidence>
<accession>A0ABU5F677</accession>
<keyword evidence="8" id="KW-1185">Reference proteome</keyword>
<organism evidence="7 8">
    <name type="scientific">Gemmata algarum</name>
    <dbReference type="NCBI Taxonomy" id="2975278"/>
    <lineage>
        <taxon>Bacteria</taxon>
        <taxon>Pseudomonadati</taxon>
        <taxon>Planctomycetota</taxon>
        <taxon>Planctomycetia</taxon>
        <taxon>Gemmatales</taxon>
        <taxon>Gemmataceae</taxon>
        <taxon>Gemmata</taxon>
    </lineage>
</organism>
<dbReference type="InterPro" id="IPR010920">
    <property type="entry name" value="LSM_dom_sf"/>
</dbReference>
<feature type="domain" description="Mechanosensitive ion channel MscS" evidence="6">
    <location>
        <begin position="181"/>
        <end position="247"/>
    </location>
</feature>
<comment type="subcellular location">
    <subcellularLocation>
        <location evidence="1">Membrane</location>
    </subcellularLocation>
</comment>
<dbReference type="Gene3D" id="2.30.30.60">
    <property type="match status" value="1"/>
</dbReference>
<evidence type="ECO:0000256" key="2">
    <source>
        <dbReference type="ARBA" id="ARBA00022692"/>
    </source>
</evidence>